<comment type="caution">
    <text evidence="7">The sequence shown here is derived from an EMBL/GenBank/DDBJ whole genome shotgun (WGS) entry which is preliminary data.</text>
</comment>
<organism evidence="7">
    <name type="scientific">Menopon gallinae</name>
    <name type="common">poultry shaft louse</name>
    <dbReference type="NCBI Taxonomy" id="328185"/>
    <lineage>
        <taxon>Eukaryota</taxon>
        <taxon>Metazoa</taxon>
        <taxon>Ecdysozoa</taxon>
        <taxon>Arthropoda</taxon>
        <taxon>Hexapoda</taxon>
        <taxon>Insecta</taxon>
        <taxon>Pterygota</taxon>
        <taxon>Neoptera</taxon>
        <taxon>Paraneoptera</taxon>
        <taxon>Psocodea</taxon>
        <taxon>Troctomorpha</taxon>
        <taxon>Phthiraptera</taxon>
        <taxon>Amblycera</taxon>
        <taxon>Menoponidae</taxon>
        <taxon>Menopon</taxon>
    </lineage>
</organism>
<evidence type="ECO:0008006" key="8">
    <source>
        <dbReference type="Google" id="ProtNLM"/>
    </source>
</evidence>
<gene>
    <name evidence="7" type="ORF">PYX00_007964</name>
</gene>
<dbReference type="EMBL" id="JARGDH010000004">
    <property type="protein sequence ID" value="KAL0270614.1"/>
    <property type="molecule type" value="Genomic_DNA"/>
</dbReference>
<evidence type="ECO:0000256" key="1">
    <source>
        <dbReference type="ARBA" id="ARBA00004123"/>
    </source>
</evidence>
<keyword evidence="5" id="KW-0131">Cell cycle</keyword>
<evidence type="ECO:0000313" key="7">
    <source>
        <dbReference type="EMBL" id="KAL0270614.1"/>
    </source>
</evidence>
<dbReference type="GO" id="GO:0007064">
    <property type="term" value="P:mitotic sister chromatid cohesion"/>
    <property type="evidence" value="ECO:0007669"/>
    <property type="project" value="InterPro"/>
</dbReference>
<dbReference type="InterPro" id="IPR018607">
    <property type="entry name" value="Ctf8"/>
</dbReference>
<comment type="subcellular location">
    <subcellularLocation>
        <location evidence="1">Nucleus</location>
    </subcellularLocation>
</comment>
<dbReference type="GO" id="GO:0006260">
    <property type="term" value="P:DNA replication"/>
    <property type="evidence" value="ECO:0007669"/>
    <property type="project" value="UniProtKB-KW"/>
</dbReference>
<dbReference type="PANTHER" id="PTHR28605">
    <property type="entry name" value="CTF8, CHROMOSOME TRANSMISSION FIDELITY FACTOR 8 HOMOLOG (S. CEREVISIAE)"/>
    <property type="match status" value="1"/>
</dbReference>
<reference evidence="7" key="1">
    <citation type="journal article" date="2024" name="Gigascience">
        <title>Chromosome-level genome of the poultry shaft louse Menopon gallinae provides insight into the host-switching and adaptive evolution of parasitic lice.</title>
        <authorList>
            <person name="Xu Y."/>
            <person name="Ma L."/>
            <person name="Liu S."/>
            <person name="Liang Y."/>
            <person name="Liu Q."/>
            <person name="He Z."/>
            <person name="Tian L."/>
            <person name="Duan Y."/>
            <person name="Cai W."/>
            <person name="Li H."/>
            <person name="Song F."/>
        </authorList>
    </citation>
    <scope>NUCLEOTIDE SEQUENCE</scope>
    <source>
        <strain evidence="7">Cailab_2023a</strain>
    </source>
</reference>
<evidence type="ECO:0000256" key="6">
    <source>
        <dbReference type="ARBA" id="ARBA00038447"/>
    </source>
</evidence>
<protein>
    <recommendedName>
        <fullName evidence="8">Chromosome transmission fidelity protein 8</fullName>
    </recommendedName>
</protein>
<keyword evidence="4" id="KW-0539">Nucleus</keyword>
<keyword evidence="3" id="KW-0238">DNA-binding</keyword>
<dbReference type="AlphaFoldDB" id="A0AAW2HL23"/>
<accession>A0AAW2HL23</accession>
<keyword evidence="2" id="KW-0235">DNA replication</keyword>
<evidence type="ECO:0000256" key="2">
    <source>
        <dbReference type="ARBA" id="ARBA00022705"/>
    </source>
</evidence>
<evidence type="ECO:0000256" key="3">
    <source>
        <dbReference type="ARBA" id="ARBA00023125"/>
    </source>
</evidence>
<dbReference type="PANTHER" id="PTHR28605:SF1">
    <property type="entry name" value="CHROMOSOME TRANSMISSION FIDELITY FACTOR 8"/>
    <property type="match status" value="1"/>
</dbReference>
<dbReference type="Pfam" id="PF09696">
    <property type="entry name" value="Ctf8"/>
    <property type="match status" value="1"/>
</dbReference>
<evidence type="ECO:0000256" key="5">
    <source>
        <dbReference type="ARBA" id="ARBA00023306"/>
    </source>
</evidence>
<dbReference type="GO" id="GO:0031390">
    <property type="term" value="C:Ctf18 RFC-like complex"/>
    <property type="evidence" value="ECO:0007669"/>
    <property type="project" value="InterPro"/>
</dbReference>
<proteinExistence type="inferred from homology"/>
<sequence length="117" mass="13599">MIITIEPEFHNGKIREWGLIEFQGSFSNDDNDETQLSEVYIGDLNYTKDGIPFFINGHHILHGQEVKLQKPLAILCKDFEKEDCQKQYVVKALIRKKVIFKTRPKPIIPNEIPMNNS</sequence>
<comment type="similarity">
    <text evidence="6">Belongs to the CTF8 family.</text>
</comment>
<dbReference type="GO" id="GO:0003677">
    <property type="term" value="F:DNA binding"/>
    <property type="evidence" value="ECO:0007669"/>
    <property type="project" value="UniProtKB-KW"/>
</dbReference>
<evidence type="ECO:0000256" key="4">
    <source>
        <dbReference type="ARBA" id="ARBA00023242"/>
    </source>
</evidence>
<name>A0AAW2HL23_9NEOP</name>